<dbReference type="PANTHER" id="PTHR34340:SF3">
    <property type="entry name" value="MELANOREGULIN"/>
    <property type="match status" value="1"/>
</dbReference>
<name>A0A8C9WJ72_SCLFO</name>
<reference evidence="1" key="2">
    <citation type="submission" date="2025-08" db="UniProtKB">
        <authorList>
            <consortium name="Ensembl"/>
        </authorList>
    </citation>
    <scope>IDENTIFICATION</scope>
</reference>
<dbReference type="GO" id="GO:0030318">
    <property type="term" value="P:melanocyte differentiation"/>
    <property type="evidence" value="ECO:0007669"/>
    <property type="project" value="TreeGrafter"/>
</dbReference>
<dbReference type="Pfam" id="PF15812">
    <property type="entry name" value="MREG"/>
    <property type="match status" value="1"/>
</dbReference>
<protein>
    <submittedName>
        <fullName evidence="1">Uncharacterized protein</fullName>
    </submittedName>
</protein>
<dbReference type="OrthoDB" id="10015106at2759"/>
<evidence type="ECO:0000313" key="1">
    <source>
        <dbReference type="Ensembl" id="ENSSFOP00015076674.1"/>
    </source>
</evidence>
<proteinExistence type="predicted"/>
<dbReference type="GeneTree" id="ENSGT00980000202816"/>
<dbReference type="AlphaFoldDB" id="A0A8C9WJ72"/>
<reference evidence="1 2" key="1">
    <citation type="submission" date="2019-04" db="EMBL/GenBank/DDBJ databases">
        <authorList>
            <consortium name="Wellcome Sanger Institute Data Sharing"/>
        </authorList>
    </citation>
    <scope>NUCLEOTIDE SEQUENCE [LARGE SCALE GENOMIC DNA]</scope>
</reference>
<dbReference type="GO" id="GO:0042470">
    <property type="term" value="C:melanosome"/>
    <property type="evidence" value="ECO:0007669"/>
    <property type="project" value="InterPro"/>
</dbReference>
<sequence length="216" mass="24595">MGAEEGLLKGEWLIWCWSRVRCCCFRCGRGLDNYLTDERCRGNLRGNFREAAAAEDELNVAIPVSLSFPVCQEWEKLNYDIHTLKCTRREVSSRWKKILWQMGYQKEADALLAVNRQSLLTHVEDSPRARELLDELWQESGLFPQGYSTPDKYLLIMVGKQGKPLVPYGVTGNRSLPVVPFPEGDLGTPCCWNTNEALVLSSPTKFRGIFTHLGPR</sequence>
<dbReference type="PANTHER" id="PTHR34340">
    <property type="entry name" value="MELANOREGULIN"/>
    <property type="match status" value="1"/>
</dbReference>
<keyword evidence="2" id="KW-1185">Reference proteome</keyword>
<dbReference type="InterPro" id="IPR031638">
    <property type="entry name" value="Melanoregulin"/>
</dbReference>
<accession>A0A8C9WJ72</accession>
<organism evidence="1 2">
    <name type="scientific">Scleropages formosus</name>
    <name type="common">Asian bonytongue</name>
    <name type="synonym">Osteoglossum formosum</name>
    <dbReference type="NCBI Taxonomy" id="113540"/>
    <lineage>
        <taxon>Eukaryota</taxon>
        <taxon>Metazoa</taxon>
        <taxon>Chordata</taxon>
        <taxon>Craniata</taxon>
        <taxon>Vertebrata</taxon>
        <taxon>Euteleostomi</taxon>
        <taxon>Actinopterygii</taxon>
        <taxon>Neopterygii</taxon>
        <taxon>Teleostei</taxon>
        <taxon>Osteoglossocephala</taxon>
        <taxon>Osteoglossomorpha</taxon>
        <taxon>Osteoglossiformes</taxon>
        <taxon>Osteoglossidae</taxon>
        <taxon>Scleropages</taxon>
    </lineage>
</organism>
<reference evidence="1" key="3">
    <citation type="submission" date="2025-09" db="UniProtKB">
        <authorList>
            <consortium name="Ensembl"/>
        </authorList>
    </citation>
    <scope>IDENTIFICATION</scope>
</reference>
<dbReference type="Ensembl" id="ENSSFOT00015074815.1">
    <property type="protein sequence ID" value="ENSSFOP00015076674.1"/>
    <property type="gene ID" value="ENSSFOG00015025336.1"/>
</dbReference>
<dbReference type="Proteomes" id="UP000694397">
    <property type="component" value="Chromosome 14"/>
</dbReference>
<dbReference type="GO" id="GO:0032402">
    <property type="term" value="P:melanosome transport"/>
    <property type="evidence" value="ECO:0007669"/>
    <property type="project" value="InterPro"/>
</dbReference>
<evidence type="ECO:0000313" key="2">
    <source>
        <dbReference type="Proteomes" id="UP000694397"/>
    </source>
</evidence>